<dbReference type="RefSeq" id="WP_243329933.1">
    <property type="nucleotide sequence ID" value="NZ_AP027081.1"/>
</dbReference>
<dbReference type="GO" id="GO:0022857">
    <property type="term" value="F:transmembrane transporter activity"/>
    <property type="evidence" value="ECO:0007669"/>
    <property type="project" value="InterPro"/>
</dbReference>
<dbReference type="Gene3D" id="6.10.140.730">
    <property type="match status" value="1"/>
</dbReference>
<dbReference type="Pfam" id="PF25919">
    <property type="entry name" value="BSH_CusB"/>
    <property type="match status" value="1"/>
</dbReference>
<evidence type="ECO:0000259" key="7">
    <source>
        <dbReference type="Pfam" id="PF25919"/>
    </source>
</evidence>
<dbReference type="InterPro" id="IPR058649">
    <property type="entry name" value="CzcB_C"/>
</dbReference>
<name>A0AA48GUL4_9BACT</name>
<dbReference type="NCBIfam" id="TIGR01730">
    <property type="entry name" value="RND_mfp"/>
    <property type="match status" value="1"/>
</dbReference>
<keyword evidence="2" id="KW-0813">Transport</keyword>
<keyword evidence="4" id="KW-0406">Ion transport</keyword>
<dbReference type="InterPro" id="IPR058790">
    <property type="entry name" value="BSH_CusB"/>
</dbReference>
<proteinExistence type="inferred from homology"/>
<dbReference type="GO" id="GO:0060003">
    <property type="term" value="P:copper ion export"/>
    <property type="evidence" value="ECO:0007669"/>
    <property type="project" value="TreeGrafter"/>
</dbReference>
<comment type="similarity">
    <text evidence="1">Belongs to the membrane fusion protein (MFP) (TC 8.A.1) family.</text>
</comment>
<dbReference type="InterPro" id="IPR058792">
    <property type="entry name" value="Beta-barrel_RND_2"/>
</dbReference>
<reference evidence="10" key="1">
    <citation type="journal article" date="2023" name="Int. J. Syst. Evol. Microbiol.">
        <title>Mesoterricola silvestris gen. nov., sp. nov., Mesoterricola sediminis sp. nov., Geothrix oryzae sp. nov., Geothrix edaphica sp. nov., Geothrix rubra sp. nov., and Geothrix limicola sp. nov., six novel members of Acidobacteriota isolated from soils.</title>
        <authorList>
            <person name="Itoh H."/>
            <person name="Sugisawa Y."/>
            <person name="Mise K."/>
            <person name="Xu Z."/>
            <person name="Kuniyasu M."/>
            <person name="Ushijima N."/>
            <person name="Kawano K."/>
            <person name="Kobayashi E."/>
            <person name="Shiratori Y."/>
            <person name="Masuda Y."/>
            <person name="Senoo K."/>
        </authorList>
    </citation>
    <scope>NUCLEOTIDE SEQUENCE</scope>
    <source>
        <strain evidence="10">W786</strain>
    </source>
</reference>
<dbReference type="EMBL" id="AP027081">
    <property type="protein sequence ID" value="BDU77907.1"/>
    <property type="molecule type" value="Genomic_DNA"/>
</dbReference>
<feature type="domain" description="CzcB-like C-terminal circularly permuted SH3-like" evidence="9">
    <location>
        <begin position="340"/>
        <end position="399"/>
    </location>
</feature>
<dbReference type="Pfam" id="PF25954">
    <property type="entry name" value="Beta-barrel_RND_2"/>
    <property type="match status" value="1"/>
</dbReference>
<evidence type="ECO:0000259" key="5">
    <source>
        <dbReference type="Pfam" id="PF19335"/>
    </source>
</evidence>
<dbReference type="Pfam" id="PF25975">
    <property type="entry name" value="CzcB_C"/>
    <property type="match status" value="1"/>
</dbReference>
<dbReference type="FunFam" id="2.40.30.170:FF:000010">
    <property type="entry name" value="Efflux RND transporter periplasmic adaptor subunit"/>
    <property type="match status" value="1"/>
</dbReference>
<evidence type="ECO:0000313" key="10">
    <source>
        <dbReference type="EMBL" id="BDU77907.1"/>
    </source>
</evidence>
<dbReference type="PANTHER" id="PTHR30097:SF15">
    <property type="entry name" value="CATION EFFLUX SYSTEM PROTEIN CUSB"/>
    <property type="match status" value="1"/>
</dbReference>
<dbReference type="Gene3D" id="2.40.420.20">
    <property type="match status" value="1"/>
</dbReference>
<evidence type="ECO:0000259" key="8">
    <source>
        <dbReference type="Pfam" id="PF25954"/>
    </source>
</evidence>
<dbReference type="SUPFAM" id="SSF111369">
    <property type="entry name" value="HlyD-like secretion proteins"/>
    <property type="match status" value="1"/>
</dbReference>
<dbReference type="PANTHER" id="PTHR30097">
    <property type="entry name" value="CATION EFFLUX SYSTEM PROTEIN CUSB"/>
    <property type="match status" value="1"/>
</dbReference>
<dbReference type="Gene3D" id="2.40.30.170">
    <property type="match status" value="1"/>
</dbReference>
<feature type="domain" description="CusB-like beta-barrel" evidence="8">
    <location>
        <begin position="257"/>
        <end position="333"/>
    </location>
</feature>
<gene>
    <name evidence="10" type="ORF">METESE_28650</name>
</gene>
<dbReference type="InterPro" id="IPR006143">
    <property type="entry name" value="RND_pump_MFP"/>
</dbReference>
<protein>
    <submittedName>
        <fullName evidence="10">RND transporter</fullName>
    </submittedName>
</protein>
<dbReference type="InterPro" id="IPR058791">
    <property type="entry name" value="3HB_CusB"/>
</dbReference>
<evidence type="ECO:0000256" key="1">
    <source>
        <dbReference type="ARBA" id="ARBA00009477"/>
    </source>
</evidence>
<evidence type="ECO:0000256" key="4">
    <source>
        <dbReference type="ARBA" id="ARBA00023065"/>
    </source>
</evidence>
<dbReference type="GO" id="GO:0015679">
    <property type="term" value="P:plasma membrane copper ion transport"/>
    <property type="evidence" value="ECO:0007669"/>
    <property type="project" value="TreeGrafter"/>
</dbReference>
<dbReference type="FunFam" id="2.40.420.20:FF:000003">
    <property type="entry name" value="Cation efflux system protein cusB"/>
    <property type="match status" value="1"/>
</dbReference>
<evidence type="ECO:0000256" key="3">
    <source>
        <dbReference type="ARBA" id="ARBA00022729"/>
    </source>
</evidence>
<sequence>MSSPSRFRTPLLMLLALGAGVGGTLLLRPAHHAEAPQEAPKKTSYQCPMHPQIIQDHAGDCPICGMALVPMDGGGGASAVDGMATVTIDPARQQLIGLTTAEVKEGPVGGELRTTARISADETRIRHIHVKVEGYVEKLHVDFVGMHVSKGQPLLAFYSPDFVSAQQEYLLALRTRKALAGGSLQGSGNDLLEAAHRRLTLWDVPAAELAELERTGEVRKTLTLRSPISGVVTAKTAVEGNRLTPADTPFEITDLGSVWALADVYEPELPRVKVGMPVELTLAAVPDRTFRGRVAFVDPQVDPKTRTTRVRVEVPNPGGLLKPEMFGEMVIQGKGRAGLVVPTDAVLDSGTRRIVFVALGQGRFEPKEVKTGAAMGDTVEILSGLMKGETVVTRANFLVDSESRLKAALAHMGDGKGK</sequence>
<dbReference type="InterPro" id="IPR045800">
    <property type="entry name" value="HMBD"/>
</dbReference>
<keyword evidence="3" id="KW-0732">Signal</keyword>
<dbReference type="KEGG" id="msea:METESE_28650"/>
<organism evidence="10 11">
    <name type="scientific">Mesoterricola sediminis</name>
    <dbReference type="NCBI Taxonomy" id="2927980"/>
    <lineage>
        <taxon>Bacteria</taxon>
        <taxon>Pseudomonadati</taxon>
        <taxon>Acidobacteriota</taxon>
        <taxon>Holophagae</taxon>
        <taxon>Holophagales</taxon>
        <taxon>Holophagaceae</taxon>
        <taxon>Mesoterricola</taxon>
    </lineage>
</organism>
<evidence type="ECO:0000259" key="6">
    <source>
        <dbReference type="Pfam" id="PF25869"/>
    </source>
</evidence>
<dbReference type="Pfam" id="PF25869">
    <property type="entry name" value="3HB_CusB"/>
    <property type="match status" value="1"/>
</dbReference>
<evidence type="ECO:0000256" key="2">
    <source>
        <dbReference type="ARBA" id="ARBA00022448"/>
    </source>
</evidence>
<evidence type="ECO:0000259" key="9">
    <source>
        <dbReference type="Pfam" id="PF25975"/>
    </source>
</evidence>
<keyword evidence="11" id="KW-1185">Reference proteome</keyword>
<dbReference type="GO" id="GO:0030288">
    <property type="term" value="C:outer membrane-bounded periplasmic space"/>
    <property type="evidence" value="ECO:0007669"/>
    <property type="project" value="TreeGrafter"/>
</dbReference>
<dbReference type="AlphaFoldDB" id="A0AA48GUL4"/>
<dbReference type="InterPro" id="IPR051909">
    <property type="entry name" value="MFP_Cation_Efflux"/>
</dbReference>
<evidence type="ECO:0000313" key="11">
    <source>
        <dbReference type="Proteomes" id="UP001228113"/>
    </source>
</evidence>
<feature type="domain" description="CusB-like three alpha-helical bundle" evidence="6">
    <location>
        <begin position="161"/>
        <end position="219"/>
    </location>
</feature>
<accession>A0AA48GUL4</accession>
<dbReference type="Gene3D" id="2.40.50.100">
    <property type="match status" value="1"/>
</dbReference>
<dbReference type="Proteomes" id="UP001228113">
    <property type="component" value="Chromosome"/>
</dbReference>
<dbReference type="GO" id="GO:0046914">
    <property type="term" value="F:transition metal ion binding"/>
    <property type="evidence" value="ECO:0007669"/>
    <property type="project" value="TreeGrafter"/>
</dbReference>
<feature type="domain" description="CusB-like barrel-sandwich hybrid" evidence="7">
    <location>
        <begin position="126"/>
        <end position="252"/>
    </location>
</feature>
<feature type="domain" description="Heavy metal binding" evidence="5">
    <location>
        <begin position="45"/>
        <end position="70"/>
    </location>
</feature>
<dbReference type="GO" id="GO:0016020">
    <property type="term" value="C:membrane"/>
    <property type="evidence" value="ECO:0007669"/>
    <property type="project" value="InterPro"/>
</dbReference>
<dbReference type="Pfam" id="PF19335">
    <property type="entry name" value="HMBD"/>
    <property type="match status" value="1"/>
</dbReference>